<proteinExistence type="predicted"/>
<dbReference type="PANTHER" id="PTHR39419:SF1">
    <property type="entry name" value="SLL0814 PROTEIN"/>
    <property type="match status" value="1"/>
</dbReference>
<dbReference type="PANTHER" id="PTHR39419">
    <property type="entry name" value="SLL0814 PROTEIN"/>
    <property type="match status" value="1"/>
</dbReference>
<keyword evidence="3" id="KW-1185">Reference proteome</keyword>
<reference evidence="3" key="1">
    <citation type="journal article" date="2019" name="Int. J. Syst. Evol. Microbiol.">
        <title>The Global Catalogue of Microorganisms (GCM) 10K type strain sequencing project: providing services to taxonomists for standard genome sequencing and annotation.</title>
        <authorList>
            <consortium name="The Broad Institute Genomics Platform"/>
            <consortium name="The Broad Institute Genome Sequencing Center for Infectious Disease"/>
            <person name="Wu L."/>
            <person name="Ma J."/>
        </authorList>
    </citation>
    <scope>NUCLEOTIDE SEQUENCE [LARGE SCALE GENOMIC DNA]</scope>
    <source>
        <strain evidence="3">JCM 16545</strain>
    </source>
</reference>
<feature type="transmembrane region" description="Helical" evidence="1">
    <location>
        <begin position="211"/>
        <end position="229"/>
    </location>
</feature>
<name>A0ABW4X1P7_9BACT</name>
<comment type="caution">
    <text evidence="2">The sequence shown here is derived from an EMBL/GenBank/DDBJ whole genome shotgun (WGS) entry which is preliminary data.</text>
</comment>
<sequence>MPEKTQTIATGSGNTTLTQGGWRRYLLPLSVAVLVIFHSVGFYGLAFSDNPEYFQQLTPMNLLLTAVLLFSFHKRWNGSFMLFALMAATVGFTAEVLGIHTGLLFGDYSYGAALGLKLWEVPLLIGLNWLILIYSTGHISDFTKFAWPVKAVLGSLLMVLLDLFLEPVAVEYDFWRWHSNNIPLSNFIGWFGVALLLQVLYQWLPIAKGNPMAPFVFLVQLLFFVGLYLCL</sequence>
<dbReference type="RefSeq" id="WP_229958904.1">
    <property type="nucleotide sequence ID" value="NZ_JAJJWI010000004.1"/>
</dbReference>
<feature type="transmembrane region" description="Helical" evidence="1">
    <location>
        <begin position="80"/>
        <end position="105"/>
    </location>
</feature>
<dbReference type="EMBL" id="JBHUHV010000054">
    <property type="protein sequence ID" value="MFD2068594.1"/>
    <property type="molecule type" value="Genomic_DNA"/>
</dbReference>
<feature type="transmembrane region" description="Helical" evidence="1">
    <location>
        <begin position="111"/>
        <end position="133"/>
    </location>
</feature>
<protein>
    <submittedName>
        <fullName evidence="2">Carotenoid biosynthesis protein</fullName>
    </submittedName>
</protein>
<evidence type="ECO:0000313" key="3">
    <source>
        <dbReference type="Proteomes" id="UP001597369"/>
    </source>
</evidence>
<dbReference type="Pfam" id="PF04240">
    <property type="entry name" value="Caroten_synth"/>
    <property type="match status" value="1"/>
</dbReference>
<evidence type="ECO:0000256" key="1">
    <source>
        <dbReference type="SAM" id="Phobius"/>
    </source>
</evidence>
<accession>A0ABW4X1P7</accession>
<feature type="transmembrane region" description="Helical" evidence="1">
    <location>
        <begin position="184"/>
        <end position="204"/>
    </location>
</feature>
<keyword evidence="1" id="KW-1133">Transmembrane helix</keyword>
<dbReference type="Proteomes" id="UP001597369">
    <property type="component" value="Unassembled WGS sequence"/>
</dbReference>
<feature type="transmembrane region" description="Helical" evidence="1">
    <location>
        <begin position="53"/>
        <end position="73"/>
    </location>
</feature>
<keyword evidence="1" id="KW-0812">Transmembrane</keyword>
<gene>
    <name evidence="2" type="ORF">ACFSKU_17020</name>
</gene>
<organism evidence="2 3">
    <name type="scientific">Pontibacter silvestris</name>
    <dbReference type="NCBI Taxonomy" id="2305183"/>
    <lineage>
        <taxon>Bacteria</taxon>
        <taxon>Pseudomonadati</taxon>
        <taxon>Bacteroidota</taxon>
        <taxon>Cytophagia</taxon>
        <taxon>Cytophagales</taxon>
        <taxon>Hymenobacteraceae</taxon>
        <taxon>Pontibacter</taxon>
    </lineage>
</organism>
<feature type="transmembrane region" description="Helical" evidence="1">
    <location>
        <begin position="25"/>
        <end position="47"/>
    </location>
</feature>
<keyword evidence="1" id="KW-0472">Membrane</keyword>
<dbReference type="InterPro" id="IPR007354">
    <property type="entry name" value="CruF-like"/>
</dbReference>
<evidence type="ECO:0000313" key="2">
    <source>
        <dbReference type="EMBL" id="MFD2068594.1"/>
    </source>
</evidence>